<evidence type="ECO:0000256" key="2">
    <source>
        <dbReference type="SAM" id="Phobius"/>
    </source>
</evidence>
<feature type="compositionally biased region" description="Pro residues" evidence="1">
    <location>
        <begin position="73"/>
        <end position="88"/>
    </location>
</feature>
<keyword evidence="2" id="KW-0472">Membrane</keyword>
<dbReference type="Proteomes" id="UP000460272">
    <property type="component" value="Unassembled WGS sequence"/>
</dbReference>
<evidence type="ECO:0000313" key="4">
    <source>
        <dbReference type="Proteomes" id="UP000460272"/>
    </source>
</evidence>
<accession>A0A6P2BVI2</accession>
<feature type="transmembrane region" description="Helical" evidence="2">
    <location>
        <begin position="94"/>
        <end position="115"/>
    </location>
</feature>
<proteinExistence type="predicted"/>
<keyword evidence="2" id="KW-1133">Transmembrane helix</keyword>
<feature type="transmembrane region" description="Helical" evidence="2">
    <location>
        <begin position="121"/>
        <end position="141"/>
    </location>
</feature>
<protein>
    <submittedName>
        <fullName evidence="3">Uncharacterized protein</fullName>
    </submittedName>
</protein>
<evidence type="ECO:0000256" key="1">
    <source>
        <dbReference type="SAM" id="MobiDB-lite"/>
    </source>
</evidence>
<keyword evidence="4" id="KW-1185">Reference proteome</keyword>
<dbReference type="EMBL" id="RPFW01000004">
    <property type="protein sequence ID" value="TVZ03112.1"/>
    <property type="molecule type" value="Genomic_DNA"/>
</dbReference>
<feature type="compositionally biased region" description="Low complexity" evidence="1">
    <location>
        <begin position="48"/>
        <end position="72"/>
    </location>
</feature>
<comment type="caution">
    <text evidence="3">The sequence shown here is derived from an EMBL/GenBank/DDBJ whole genome shotgun (WGS) entry which is preliminary data.</text>
</comment>
<evidence type="ECO:0000313" key="3">
    <source>
        <dbReference type="EMBL" id="TVZ03112.1"/>
    </source>
</evidence>
<keyword evidence="2" id="KW-0812">Transmembrane</keyword>
<dbReference type="AlphaFoldDB" id="A0A6P2BVI2"/>
<organism evidence="3 4">
    <name type="scientific">Trebonia kvetii</name>
    <dbReference type="NCBI Taxonomy" id="2480626"/>
    <lineage>
        <taxon>Bacteria</taxon>
        <taxon>Bacillati</taxon>
        <taxon>Actinomycetota</taxon>
        <taxon>Actinomycetes</taxon>
        <taxon>Streptosporangiales</taxon>
        <taxon>Treboniaceae</taxon>
        <taxon>Trebonia</taxon>
    </lineage>
</organism>
<dbReference type="OrthoDB" id="3854538at2"/>
<sequence>MNVNERDEITASVAAHAELGSRYDSAVAEGLVERIGEEIDKRIDARLGGQQAQGNRAPAAPPRRSAPAAYQPPAVPTPSGPDSVPPPARRNSGLSGMVLGLGSMGLGVGATAVVVSHHVVTSGAVVMVLLIWLAITIINIAHSQRK</sequence>
<gene>
    <name evidence="3" type="ORF">EAS64_21935</name>
</gene>
<feature type="region of interest" description="Disordered" evidence="1">
    <location>
        <begin position="43"/>
        <end position="92"/>
    </location>
</feature>
<name>A0A6P2BVI2_9ACTN</name>
<reference evidence="3 4" key="1">
    <citation type="submission" date="2018-11" db="EMBL/GenBank/DDBJ databases">
        <title>Trebonia kvetii gen.nov., sp.nov., a novel acidophilic actinobacterium, and proposal of the new actinobacterial family Treboniaceae fam. nov.</title>
        <authorList>
            <person name="Rapoport D."/>
            <person name="Sagova-Mareckova M."/>
            <person name="Sedlacek I."/>
            <person name="Provaznik J."/>
            <person name="Kralova S."/>
            <person name="Pavlinic D."/>
            <person name="Benes V."/>
            <person name="Kopecky J."/>
        </authorList>
    </citation>
    <scope>NUCLEOTIDE SEQUENCE [LARGE SCALE GENOMIC DNA]</scope>
    <source>
        <strain evidence="3 4">15Tr583</strain>
    </source>
</reference>
<dbReference type="RefSeq" id="WP_145855567.1">
    <property type="nucleotide sequence ID" value="NZ_RPFW01000004.1"/>
</dbReference>